<keyword evidence="10" id="KW-1185">Reference proteome</keyword>
<feature type="transmembrane region" description="Helical" evidence="8">
    <location>
        <begin position="146"/>
        <end position="170"/>
    </location>
</feature>
<feature type="transmembrane region" description="Helical" evidence="8">
    <location>
        <begin position="303"/>
        <end position="330"/>
    </location>
</feature>
<organism evidence="9 10">
    <name type="scientific">Shivajiella indica</name>
    <dbReference type="NCBI Taxonomy" id="872115"/>
    <lineage>
        <taxon>Bacteria</taxon>
        <taxon>Pseudomonadati</taxon>
        <taxon>Bacteroidota</taxon>
        <taxon>Cytophagia</taxon>
        <taxon>Cytophagales</taxon>
        <taxon>Cyclobacteriaceae</taxon>
        <taxon>Shivajiella</taxon>
    </lineage>
</organism>
<feature type="transmembrane region" description="Helical" evidence="8">
    <location>
        <begin position="67"/>
        <end position="89"/>
    </location>
</feature>
<keyword evidence="5 8" id="KW-0812">Transmembrane</keyword>
<feature type="transmembrane region" description="Helical" evidence="8">
    <location>
        <begin position="232"/>
        <end position="255"/>
    </location>
</feature>
<dbReference type="InterPro" id="IPR002549">
    <property type="entry name" value="AI-2E-like"/>
</dbReference>
<accession>A0ABW5BBP8</accession>
<keyword evidence="4" id="KW-1003">Cell membrane</keyword>
<evidence type="ECO:0000256" key="5">
    <source>
        <dbReference type="ARBA" id="ARBA00022692"/>
    </source>
</evidence>
<dbReference type="Proteomes" id="UP001597414">
    <property type="component" value="Unassembled WGS sequence"/>
</dbReference>
<evidence type="ECO:0000256" key="6">
    <source>
        <dbReference type="ARBA" id="ARBA00022989"/>
    </source>
</evidence>
<comment type="caution">
    <text evidence="9">The sequence shown here is derived from an EMBL/GenBank/DDBJ whole genome shotgun (WGS) entry which is preliminary data.</text>
</comment>
<evidence type="ECO:0000256" key="2">
    <source>
        <dbReference type="ARBA" id="ARBA00009773"/>
    </source>
</evidence>
<comment type="similarity">
    <text evidence="2">Belongs to the autoinducer-2 exporter (AI-2E) (TC 2.A.86) family.</text>
</comment>
<keyword evidence="3" id="KW-0813">Transport</keyword>
<sequence length="361" mass="39927">MEGKKIILPAYLKALAVILLIIVIIFILVLAKSILIPLFLAGFISALLVPFGNWLEKKNFSRTLSSVIALLSGLLGILGLLTFIALQVASFSKDLSNVGEKLNKYLLEIDIFLSDKVQIETGIGKGINQDYLIDLLQNNSRSIADFILGTLGSVTTFALLIVFIFFFLLYRDHLTYFISQLFNNHESEKVKNQIRDLRRVIQRYIIGVFKVMAILAILNSAVLLGLGIKHAIFFGVFAGILNIIPFLGPFLGAILPTIFAFLTKDSLWYPLGVVVAFQIIQLIESNFLTPKIVGNNVNLNAFVTFLGLMVGGSIWGIAGMIIIIPALAVLRQIFELSEETKPFALLLGEEKPLQAIEDNEN</sequence>
<name>A0ABW5BBP8_9BACT</name>
<evidence type="ECO:0000256" key="1">
    <source>
        <dbReference type="ARBA" id="ARBA00004651"/>
    </source>
</evidence>
<evidence type="ECO:0000256" key="7">
    <source>
        <dbReference type="ARBA" id="ARBA00023136"/>
    </source>
</evidence>
<dbReference type="EMBL" id="JBHUIV010000016">
    <property type="protein sequence ID" value="MFD2201905.1"/>
    <property type="molecule type" value="Genomic_DNA"/>
</dbReference>
<comment type="subcellular location">
    <subcellularLocation>
        <location evidence="1">Cell membrane</location>
        <topology evidence="1">Multi-pass membrane protein</topology>
    </subcellularLocation>
</comment>
<evidence type="ECO:0000256" key="4">
    <source>
        <dbReference type="ARBA" id="ARBA00022475"/>
    </source>
</evidence>
<feature type="transmembrane region" description="Helical" evidence="8">
    <location>
        <begin position="36"/>
        <end position="55"/>
    </location>
</feature>
<feature type="transmembrane region" description="Helical" evidence="8">
    <location>
        <begin position="12"/>
        <end position="30"/>
    </location>
</feature>
<dbReference type="PANTHER" id="PTHR21716:SF53">
    <property type="entry name" value="PERMEASE PERM-RELATED"/>
    <property type="match status" value="1"/>
</dbReference>
<evidence type="ECO:0000313" key="9">
    <source>
        <dbReference type="EMBL" id="MFD2201905.1"/>
    </source>
</evidence>
<reference evidence="10" key="1">
    <citation type="journal article" date="2019" name="Int. J. Syst. Evol. Microbiol.">
        <title>The Global Catalogue of Microorganisms (GCM) 10K type strain sequencing project: providing services to taxonomists for standard genome sequencing and annotation.</title>
        <authorList>
            <consortium name="The Broad Institute Genomics Platform"/>
            <consortium name="The Broad Institute Genome Sequencing Center for Infectious Disease"/>
            <person name="Wu L."/>
            <person name="Ma J."/>
        </authorList>
    </citation>
    <scope>NUCLEOTIDE SEQUENCE [LARGE SCALE GENOMIC DNA]</scope>
    <source>
        <strain evidence="10">KCTC 19812</strain>
    </source>
</reference>
<keyword evidence="6 8" id="KW-1133">Transmembrane helix</keyword>
<proteinExistence type="inferred from homology"/>
<protein>
    <submittedName>
        <fullName evidence="9">AI-2E family transporter</fullName>
    </submittedName>
</protein>
<evidence type="ECO:0000256" key="3">
    <source>
        <dbReference type="ARBA" id="ARBA00022448"/>
    </source>
</evidence>
<dbReference type="Pfam" id="PF01594">
    <property type="entry name" value="AI-2E_transport"/>
    <property type="match status" value="1"/>
</dbReference>
<feature type="transmembrane region" description="Helical" evidence="8">
    <location>
        <begin position="267"/>
        <end position="283"/>
    </location>
</feature>
<evidence type="ECO:0000256" key="8">
    <source>
        <dbReference type="SAM" id="Phobius"/>
    </source>
</evidence>
<dbReference type="PANTHER" id="PTHR21716">
    <property type="entry name" value="TRANSMEMBRANE PROTEIN"/>
    <property type="match status" value="1"/>
</dbReference>
<keyword evidence="7 8" id="KW-0472">Membrane</keyword>
<evidence type="ECO:0000313" key="10">
    <source>
        <dbReference type="Proteomes" id="UP001597414"/>
    </source>
</evidence>
<dbReference type="RefSeq" id="WP_380802050.1">
    <property type="nucleotide sequence ID" value="NZ_JBHUIV010000016.1"/>
</dbReference>
<feature type="transmembrane region" description="Helical" evidence="8">
    <location>
        <begin position="204"/>
        <end position="226"/>
    </location>
</feature>
<gene>
    <name evidence="9" type="ORF">ACFSKV_10015</name>
</gene>